<sequence>MTQPAMHTLQTLSDHHEIRELIVDYATAIDAKDFDALDAIFTPDAYIDYRAMGGIDGRYPEVKTWLRSVLPAFPNYQHMVGNVSVRLDGDAARSRTMCFNPMEVALPDGGTQVMFLGLWYIDRFTRTARGWRMIERVEERCYGHNVPAALSGATG</sequence>
<evidence type="ECO:0000313" key="3">
    <source>
        <dbReference type="Proteomes" id="UP000078572"/>
    </source>
</evidence>
<dbReference type="CDD" id="cd00531">
    <property type="entry name" value="NTF2_like"/>
    <property type="match status" value="1"/>
</dbReference>
<dbReference type="STRING" id="190721.ACS15_4337"/>
<name>A0A192A3F7_9RALS</name>
<dbReference type="Proteomes" id="UP000078572">
    <property type="component" value="Chromosome 2"/>
</dbReference>
<gene>
    <name evidence="2" type="ORF">A9Y76_20420</name>
</gene>
<dbReference type="Pfam" id="PF13577">
    <property type="entry name" value="SnoaL_4"/>
    <property type="match status" value="1"/>
</dbReference>
<dbReference type="AlphaFoldDB" id="A0A192A3F7"/>
<evidence type="ECO:0000259" key="1">
    <source>
        <dbReference type="Pfam" id="PF13577"/>
    </source>
</evidence>
<organism evidence="2 3">
    <name type="scientific">Ralstonia insidiosa</name>
    <dbReference type="NCBI Taxonomy" id="190721"/>
    <lineage>
        <taxon>Bacteria</taxon>
        <taxon>Pseudomonadati</taxon>
        <taxon>Pseudomonadota</taxon>
        <taxon>Betaproteobacteria</taxon>
        <taxon>Burkholderiales</taxon>
        <taxon>Burkholderiaceae</taxon>
        <taxon>Ralstonia</taxon>
    </lineage>
</organism>
<dbReference type="Gene3D" id="3.10.450.50">
    <property type="match status" value="1"/>
</dbReference>
<dbReference type="EMBL" id="CP016023">
    <property type="protein sequence ID" value="ANJ74914.1"/>
    <property type="molecule type" value="Genomic_DNA"/>
</dbReference>
<dbReference type="InterPro" id="IPR032710">
    <property type="entry name" value="NTF2-like_dom_sf"/>
</dbReference>
<dbReference type="InterPro" id="IPR037401">
    <property type="entry name" value="SnoaL-like"/>
</dbReference>
<reference evidence="3" key="1">
    <citation type="submission" date="2016-06" db="EMBL/GenBank/DDBJ databases">
        <authorList>
            <person name="Xu Y."/>
            <person name="Nagy A."/>
            <person name="Yan X."/>
            <person name="Kim S.W."/>
            <person name="Haley B."/>
            <person name="Liu N.T."/>
            <person name="Nou X."/>
        </authorList>
    </citation>
    <scope>NUCLEOTIDE SEQUENCE [LARGE SCALE GENOMIC DNA]</scope>
    <source>
        <strain evidence="3">ATCC 49129</strain>
    </source>
</reference>
<feature type="domain" description="SnoaL-like" evidence="1">
    <location>
        <begin position="10"/>
        <end position="136"/>
    </location>
</feature>
<protein>
    <recommendedName>
        <fullName evidence="1">SnoaL-like domain-containing protein</fullName>
    </recommendedName>
</protein>
<proteinExistence type="predicted"/>
<evidence type="ECO:0000313" key="2">
    <source>
        <dbReference type="EMBL" id="ANJ74914.1"/>
    </source>
</evidence>
<accession>A0A192A3F7</accession>
<dbReference type="SUPFAM" id="SSF54427">
    <property type="entry name" value="NTF2-like"/>
    <property type="match status" value="1"/>
</dbReference>
<keyword evidence="3" id="KW-1185">Reference proteome</keyword>